<dbReference type="STRING" id="45070.Lnau_0132"/>
<dbReference type="PATRIC" id="fig|45070.6.peg.136"/>
<name>A0A0W0X435_9GAMM</name>
<evidence type="ECO:0000259" key="1">
    <source>
        <dbReference type="Pfam" id="PF13116"/>
    </source>
</evidence>
<dbReference type="Pfam" id="PF13116">
    <property type="entry name" value="YhdP"/>
    <property type="match status" value="1"/>
</dbReference>
<proteinExistence type="predicted"/>
<reference evidence="2 3" key="1">
    <citation type="submission" date="2015-11" db="EMBL/GenBank/DDBJ databases">
        <title>Genomic analysis of 38 Legionella species identifies large and diverse effector repertoires.</title>
        <authorList>
            <person name="Burstein D."/>
            <person name="Amaro F."/>
            <person name="Zusman T."/>
            <person name="Lifshitz Z."/>
            <person name="Cohen O."/>
            <person name="Gilbert J.A."/>
            <person name="Pupko T."/>
            <person name="Shuman H.A."/>
            <person name="Segal G."/>
        </authorList>
    </citation>
    <scope>NUCLEOTIDE SEQUENCE [LARGE SCALE GENOMIC DNA]</scope>
    <source>
        <strain evidence="2 3">ATCC 49506</strain>
    </source>
</reference>
<dbReference type="Proteomes" id="UP000054725">
    <property type="component" value="Unassembled WGS sequence"/>
</dbReference>
<keyword evidence="2" id="KW-0812">Transmembrane</keyword>
<dbReference type="NCBIfam" id="TIGR02099">
    <property type="entry name" value="YhdP family protein"/>
    <property type="match status" value="1"/>
</dbReference>
<dbReference type="PANTHER" id="PTHR38690">
    <property type="entry name" value="PROTEASE-RELATED"/>
    <property type="match status" value="1"/>
</dbReference>
<gene>
    <name evidence="2" type="ORF">Lnau_0132</name>
</gene>
<organism evidence="2 3">
    <name type="scientific">Legionella nautarum</name>
    <dbReference type="NCBI Taxonomy" id="45070"/>
    <lineage>
        <taxon>Bacteria</taxon>
        <taxon>Pseudomonadati</taxon>
        <taxon>Pseudomonadota</taxon>
        <taxon>Gammaproteobacteria</taxon>
        <taxon>Legionellales</taxon>
        <taxon>Legionellaceae</taxon>
        <taxon>Legionella</taxon>
    </lineage>
</organism>
<comment type="caution">
    <text evidence="2">The sequence shown here is derived from an EMBL/GenBank/DDBJ whole genome shotgun (WGS) entry which is preliminary data.</text>
</comment>
<evidence type="ECO:0000313" key="2">
    <source>
        <dbReference type="EMBL" id="KTD39365.1"/>
    </source>
</evidence>
<dbReference type="InterPro" id="IPR025263">
    <property type="entry name" value="YhdP_central"/>
</dbReference>
<keyword evidence="2" id="KW-0472">Membrane</keyword>
<protein>
    <submittedName>
        <fullName evidence="2">Transmembrane protein</fullName>
    </submittedName>
</protein>
<feature type="domain" description="YhdP central" evidence="1">
    <location>
        <begin position="1"/>
        <end position="1255"/>
    </location>
</feature>
<sequence length="1291" mass="143942">MTKFLKRCWIALAFLIITAAIISSLFRALTPWAKQYKAEVEQHLSTVLGEAVTISTMETGWYWFEPVIKLNQVTISDGKQDRIKLSKLLMGINLFSSLWHWQLQPGVLFIDDLHLSLHQNEKGWEIDGIDTYNSPKISWEAAQPVLAWILAQQKIIIKNLSAHLYMQDGVLIPLSDLNLHIMNKAGHYTIKGRGNLAQTAATNFQLLAELKIDPYALNKTSGQAFFSTHHLLPAQWQGFVGQSGLQLLDGKGDVQLWADLIKGKIAKVQARLRLRNVAWTDKETQNNQQLKILKANLAWKPIPEGWELTGDQIHLRLGDIFWPKNSLMLRYQKTNDTYSLYLKNIVLDSLLSIDVTWPQALTPVLAMKPHGLFHDTQLQIKQGKLDSVLTNFSNLGWPSQPDYPGIDNLSGALHWQAQQGMLQLAGDKTVISQKNQPSMTLSVLSAAINWQTMNDGLRINLDHFIINHRNLLLNLRGVLDKMTANSSGQLNLTGEFSAKNAQRLLPYLPSKYLKPKLNTWLKRDIKRIGKIEGKINVNGALADFPFDKKAGEFAIKSHLRGVDLVFSPNWPVTKNIDAYLEVNKRTLEANIVNAYLKDVKTNQGSVLVTHLGSDREVLLVHSKMNTSAEKALSYIMNSPLQKKLSALNRLKTRGLLDLDFKLEAPLYPENDNILVLGELQFKNNKVDVHHNMDDVELEELSGDLRFDQSGVLGSRLQAQILNNPVTLAIQSVHQPVPYTEVKIAGEPNIEVLNKKFNLPILSIMHGRLGIEGLLQLTDDPNDLDHLHVSTSLAGLGIDLPAPLGKTVEKKTPLRVDIDFNAQRTVRLRFNYDNQLSSDLWFSRLSGIFALQKGEIRLGSGKAKGAKPGLQLVGALSDFELDQWLKVKAKLAALTGKSTLVDSLNLIDLKLQKAKIWKENYDELAVKATKLTSGDWSIRLNHSTLKANLHYKPSSNTLTGQFDKLHLENKSTEVKSTELQAKSTLKPIDLPNLNLRIASFQLGALDLGDVSLKGKATPDRWHLESCQITSPSYFLTAKGEWKQVGKANTTKLQADLHINDLATSLQRWKISPAVEAKQGDLRFQGGWPGALHDFSLAKINGDLAINFKGGRITNLSSETEEKLGLGKLLSILSLQTIPRRLKLDFSDLSKGGYSFDHLEGSFNITNGVMTTQDSYIDGPVAYASMKGNLDITKQLYNVDLRISPHITASLPVVATIAGGPVAGFATWVASKIINQGMQKISGYSYKISGPWKQPMVEEVNIIRKRLAAAYAARANHPPSTSRSIQALEYQNH</sequence>
<keyword evidence="3" id="KW-1185">Reference proteome</keyword>
<dbReference type="InterPro" id="IPR011836">
    <property type="entry name" value="YhdP"/>
</dbReference>
<dbReference type="EMBL" id="LNYO01000001">
    <property type="protein sequence ID" value="KTD39365.1"/>
    <property type="molecule type" value="Genomic_DNA"/>
</dbReference>
<dbReference type="PANTHER" id="PTHR38690:SF1">
    <property type="entry name" value="PROTEASE"/>
    <property type="match status" value="1"/>
</dbReference>
<accession>A0A0W0X435</accession>
<evidence type="ECO:0000313" key="3">
    <source>
        <dbReference type="Proteomes" id="UP000054725"/>
    </source>
</evidence>